<feature type="compositionally biased region" description="Acidic residues" evidence="4">
    <location>
        <begin position="1"/>
        <end position="11"/>
    </location>
</feature>
<evidence type="ECO:0000313" key="8">
    <source>
        <dbReference type="Proteomes" id="UP000245959"/>
    </source>
</evidence>
<dbReference type="Proteomes" id="UP000576225">
    <property type="component" value="Unassembled WGS sequence"/>
</dbReference>
<dbReference type="GO" id="GO:0052689">
    <property type="term" value="F:carboxylic ester hydrolase activity"/>
    <property type="evidence" value="ECO:0007669"/>
    <property type="project" value="UniProtKB-KW"/>
</dbReference>
<dbReference type="InterPro" id="IPR054579">
    <property type="entry name" value="GCE-like_dom"/>
</dbReference>
<evidence type="ECO:0000259" key="5">
    <source>
        <dbReference type="Pfam" id="PF22244"/>
    </source>
</evidence>
<organism evidence="7 8">
    <name type="scientific">Victivallis vadensis</name>
    <dbReference type="NCBI Taxonomy" id="172901"/>
    <lineage>
        <taxon>Bacteria</taxon>
        <taxon>Pseudomonadati</taxon>
        <taxon>Lentisphaerota</taxon>
        <taxon>Lentisphaeria</taxon>
        <taxon>Victivallales</taxon>
        <taxon>Victivallaceae</taxon>
        <taxon>Victivallis</taxon>
    </lineage>
</organism>
<keyword evidence="2" id="KW-0732">Signal</keyword>
<dbReference type="Pfam" id="PF22244">
    <property type="entry name" value="GCE_fung"/>
    <property type="match status" value="1"/>
</dbReference>
<dbReference type="SUPFAM" id="SSF53474">
    <property type="entry name" value="alpha/beta-Hydrolases"/>
    <property type="match status" value="1"/>
</dbReference>
<evidence type="ECO:0000256" key="1">
    <source>
        <dbReference type="ARBA" id="ARBA00022487"/>
    </source>
</evidence>
<evidence type="ECO:0000313" key="9">
    <source>
        <dbReference type="Proteomes" id="UP000576225"/>
    </source>
</evidence>
<dbReference type="InterPro" id="IPR029058">
    <property type="entry name" value="AB_hydrolase_fold"/>
</dbReference>
<protein>
    <submittedName>
        <fullName evidence="6">Acetylxylan esterase</fullName>
    </submittedName>
</protein>
<dbReference type="GeneID" id="78294549"/>
<evidence type="ECO:0000256" key="2">
    <source>
        <dbReference type="ARBA" id="ARBA00022729"/>
    </source>
</evidence>
<dbReference type="OrthoDB" id="9809261at2"/>
<accession>A0A2U1B7J3</accession>
<evidence type="ECO:0000256" key="4">
    <source>
        <dbReference type="SAM" id="MobiDB-lite"/>
    </source>
</evidence>
<evidence type="ECO:0000313" key="6">
    <source>
        <dbReference type="EMBL" id="NMD86158.1"/>
    </source>
</evidence>
<comment type="caution">
    <text evidence="7">The sequence shown here is derived from an EMBL/GenBank/DDBJ whole genome shotgun (WGS) entry which is preliminary data.</text>
</comment>
<evidence type="ECO:0000313" key="7">
    <source>
        <dbReference type="EMBL" id="PVY44598.1"/>
    </source>
</evidence>
<feature type="domain" description="4-O-methyl-glucuronoyl methylesterase-like" evidence="5">
    <location>
        <begin position="195"/>
        <end position="345"/>
    </location>
</feature>
<dbReference type="Gene3D" id="3.40.50.1820">
    <property type="entry name" value="alpha/beta hydrolase"/>
    <property type="match status" value="1"/>
</dbReference>
<proteinExistence type="predicted"/>
<dbReference type="EMBL" id="JABAEW010000008">
    <property type="protein sequence ID" value="NMD86158.1"/>
    <property type="molecule type" value="Genomic_DNA"/>
</dbReference>
<keyword evidence="1" id="KW-0719">Serine esterase</keyword>
<dbReference type="EMBL" id="QEKH01000006">
    <property type="protein sequence ID" value="PVY44598.1"/>
    <property type="molecule type" value="Genomic_DNA"/>
</dbReference>
<dbReference type="Proteomes" id="UP000245959">
    <property type="component" value="Unassembled WGS sequence"/>
</dbReference>
<name>A0A2U1B7J3_9BACT</name>
<keyword evidence="8" id="KW-1185">Reference proteome</keyword>
<dbReference type="AlphaFoldDB" id="A0A2U1B7J3"/>
<gene>
    <name evidence="7" type="ORF">C8D82_106116</name>
    <name evidence="6" type="ORF">HF882_06125</name>
</gene>
<keyword evidence="3" id="KW-0378">Hydrolase</keyword>
<feature type="region of interest" description="Disordered" evidence="4">
    <location>
        <begin position="1"/>
        <end position="32"/>
    </location>
</feature>
<reference evidence="6 9" key="2">
    <citation type="submission" date="2020-04" db="EMBL/GenBank/DDBJ databases">
        <authorList>
            <person name="Hitch T.C.A."/>
            <person name="Wylensek D."/>
            <person name="Clavel T."/>
        </authorList>
    </citation>
    <scope>NUCLEOTIDE SEQUENCE [LARGE SCALE GENOMIC DNA]</scope>
    <source>
        <strain evidence="6 9">COR2-253-APC-1A</strain>
    </source>
</reference>
<dbReference type="RefSeq" id="WP_116883228.1">
    <property type="nucleotide sequence ID" value="NZ_CABMMC010000016.1"/>
</dbReference>
<sequence>MLPEANYEESEAGNLPLPSPLEGEDGGRIGTATRWNRRRAAIRAEFARIMYGELPPRPEAVRFELRRECDDAIDGIAIRREIRIHLEQGRKHHCIDVLWYLPKSVKEPVPAIVGMNFRGNHACSPEPDVFPPEFFPLDEPVERGSQTGRWCFRQLVESGFSVATAFRGDLFPDRADGRADSVFRLYREADGLTPEHRELTAISAWAFGYVQMLELLETDPRIDRRRIWAHGHSRLGKTALWAAANEPRFAGVVSNDSGCCGAALSRRNFGETVGRITQMFPWWFQKELDRYAGCEAELPFDQHFLLALAAPRPVLVASATEDLWADPRGEFLSARAAGEVYRLFGCEGIGDAEFPAPEQPVFGDAVGYYLRTGIHDVTPVDWKFVTDFIRRNS</sequence>
<reference evidence="7 8" key="1">
    <citation type="submission" date="2018-04" db="EMBL/GenBank/DDBJ databases">
        <title>Genomic Encyclopedia of Type Strains, Phase IV (KMG-IV): sequencing the most valuable type-strain genomes for metagenomic binning, comparative biology and taxonomic classification.</title>
        <authorList>
            <person name="Goeker M."/>
        </authorList>
    </citation>
    <scope>NUCLEOTIDE SEQUENCE [LARGE SCALE GENOMIC DNA]</scope>
    <source>
        <strain evidence="7 8">DSM 14823</strain>
    </source>
</reference>
<evidence type="ECO:0000256" key="3">
    <source>
        <dbReference type="ARBA" id="ARBA00022801"/>
    </source>
</evidence>